<gene>
    <name evidence="2" type="ORF">GIB67_003392</name>
</gene>
<evidence type="ECO:0000313" key="3">
    <source>
        <dbReference type="Proteomes" id="UP000541444"/>
    </source>
</evidence>
<dbReference type="Proteomes" id="UP000541444">
    <property type="component" value="Unassembled WGS sequence"/>
</dbReference>
<name>A0A7J7P9T5_9MAGN</name>
<organism evidence="2 3">
    <name type="scientific">Kingdonia uniflora</name>
    <dbReference type="NCBI Taxonomy" id="39325"/>
    <lineage>
        <taxon>Eukaryota</taxon>
        <taxon>Viridiplantae</taxon>
        <taxon>Streptophyta</taxon>
        <taxon>Embryophyta</taxon>
        <taxon>Tracheophyta</taxon>
        <taxon>Spermatophyta</taxon>
        <taxon>Magnoliopsida</taxon>
        <taxon>Ranunculales</taxon>
        <taxon>Circaeasteraceae</taxon>
        <taxon>Kingdonia</taxon>
    </lineage>
</organism>
<reference evidence="2 3" key="1">
    <citation type="journal article" date="2020" name="IScience">
        <title>Genome Sequencing of the Endangered Kingdonia uniflora (Circaeasteraceae, Ranunculales) Reveals Potential Mechanisms of Evolutionary Specialization.</title>
        <authorList>
            <person name="Sun Y."/>
            <person name="Deng T."/>
            <person name="Zhang A."/>
            <person name="Moore M.J."/>
            <person name="Landis J.B."/>
            <person name="Lin N."/>
            <person name="Zhang H."/>
            <person name="Zhang X."/>
            <person name="Huang J."/>
            <person name="Zhang X."/>
            <person name="Sun H."/>
            <person name="Wang H."/>
        </authorList>
    </citation>
    <scope>NUCLEOTIDE SEQUENCE [LARGE SCALE GENOMIC DNA]</scope>
    <source>
        <strain evidence="2">TB1705</strain>
        <tissue evidence="2">Leaf</tissue>
    </source>
</reference>
<dbReference type="OrthoDB" id="1164070at2759"/>
<proteinExistence type="predicted"/>
<accession>A0A7J7P9T5</accession>
<dbReference type="AlphaFoldDB" id="A0A7J7P9T5"/>
<feature type="compositionally biased region" description="Gly residues" evidence="1">
    <location>
        <begin position="210"/>
        <end position="220"/>
    </location>
</feature>
<feature type="region of interest" description="Disordered" evidence="1">
    <location>
        <begin position="186"/>
        <end position="270"/>
    </location>
</feature>
<evidence type="ECO:0000256" key="1">
    <source>
        <dbReference type="SAM" id="MobiDB-lite"/>
    </source>
</evidence>
<feature type="compositionally biased region" description="Polar residues" evidence="1">
    <location>
        <begin position="226"/>
        <end position="239"/>
    </location>
</feature>
<protein>
    <recommendedName>
        <fullName evidence="4">CCHC-type domain-containing protein</fullName>
    </recommendedName>
</protein>
<evidence type="ECO:0000313" key="2">
    <source>
        <dbReference type="EMBL" id="KAF6175904.1"/>
    </source>
</evidence>
<keyword evidence="3" id="KW-1185">Reference proteome</keyword>
<feature type="compositionally biased region" description="Low complexity" evidence="1">
    <location>
        <begin position="242"/>
        <end position="270"/>
    </location>
</feature>
<dbReference type="EMBL" id="JACGCM010000140">
    <property type="protein sequence ID" value="KAF6175904.1"/>
    <property type="molecule type" value="Genomic_DNA"/>
</dbReference>
<comment type="caution">
    <text evidence="2">The sequence shown here is derived from an EMBL/GenBank/DDBJ whole genome shotgun (WGS) entry which is preliminary data.</text>
</comment>
<evidence type="ECO:0008006" key="4">
    <source>
        <dbReference type="Google" id="ProtNLM"/>
    </source>
</evidence>
<sequence>MFYTRVNSDGTTFSMRASSNLIHTCPGRSGQSNKNVNAQWVANEVEETIRAVETTRPTGVKELISRRRLKAKEWEEAGLVLVPRVQTHIDKMIKYYVASYVQTYKNTIYLVVDGSEWDKKIIFYLPPLVRGSGRPRKQRIPDLDEEKRHKRCGKCGDYGHNKKTCKGAPVTLRPSVARAPKRVDINVSMTRHMSGVGSPPITPNMRGRGSDGIGGGGGRSSRGARQTQDTEAPKSNQASHAPRQTRTSTQQVQSPRQTQSRETQSQTQAT</sequence>